<organism evidence="8 9">
    <name type="scientific">Paractinoplanes brasiliensis</name>
    <dbReference type="NCBI Taxonomy" id="52695"/>
    <lineage>
        <taxon>Bacteria</taxon>
        <taxon>Bacillati</taxon>
        <taxon>Actinomycetota</taxon>
        <taxon>Actinomycetes</taxon>
        <taxon>Micromonosporales</taxon>
        <taxon>Micromonosporaceae</taxon>
        <taxon>Paractinoplanes</taxon>
    </lineage>
</organism>
<comment type="caution">
    <text evidence="8">The sequence shown here is derived from an EMBL/GenBank/DDBJ whole genome shotgun (WGS) entry which is preliminary data.</text>
</comment>
<dbReference type="GO" id="GO:0006355">
    <property type="term" value="P:regulation of DNA-templated transcription"/>
    <property type="evidence" value="ECO:0007669"/>
    <property type="project" value="InterPro"/>
</dbReference>
<evidence type="ECO:0000313" key="9">
    <source>
        <dbReference type="Proteomes" id="UP000294901"/>
    </source>
</evidence>
<dbReference type="PANTHER" id="PTHR43214:SF24">
    <property type="entry name" value="TRANSCRIPTIONAL REGULATORY PROTEIN NARL-RELATED"/>
    <property type="match status" value="1"/>
</dbReference>
<feature type="domain" description="Response regulatory" evidence="7">
    <location>
        <begin position="4"/>
        <end position="126"/>
    </location>
</feature>
<evidence type="ECO:0000256" key="4">
    <source>
        <dbReference type="ARBA" id="ARBA00023163"/>
    </source>
</evidence>
<dbReference type="InterPro" id="IPR011006">
    <property type="entry name" value="CheY-like_superfamily"/>
</dbReference>
<dbReference type="GO" id="GO:0000160">
    <property type="term" value="P:phosphorelay signal transduction system"/>
    <property type="evidence" value="ECO:0007669"/>
    <property type="project" value="InterPro"/>
</dbReference>
<feature type="domain" description="HTH luxR-type" evidence="6">
    <location>
        <begin position="154"/>
        <end position="219"/>
    </location>
</feature>
<dbReference type="PROSITE" id="PS50043">
    <property type="entry name" value="HTH_LUXR_2"/>
    <property type="match status" value="1"/>
</dbReference>
<proteinExistence type="predicted"/>
<dbReference type="SMART" id="SM00448">
    <property type="entry name" value="REC"/>
    <property type="match status" value="1"/>
</dbReference>
<name>A0A4R6JQ87_9ACTN</name>
<dbReference type="InterPro" id="IPR016032">
    <property type="entry name" value="Sig_transdc_resp-reg_C-effctor"/>
</dbReference>
<dbReference type="CDD" id="cd06170">
    <property type="entry name" value="LuxR_C_like"/>
    <property type="match status" value="1"/>
</dbReference>
<dbReference type="InterPro" id="IPR058245">
    <property type="entry name" value="NreC/VraR/RcsB-like_REC"/>
</dbReference>
<dbReference type="EMBL" id="SNWR01000001">
    <property type="protein sequence ID" value="TDO37016.1"/>
    <property type="molecule type" value="Genomic_DNA"/>
</dbReference>
<dbReference type="Pfam" id="PF00196">
    <property type="entry name" value="GerE"/>
    <property type="match status" value="1"/>
</dbReference>
<feature type="modified residue" description="4-aspartylphosphate" evidence="5">
    <location>
        <position position="55"/>
    </location>
</feature>
<evidence type="ECO:0000259" key="7">
    <source>
        <dbReference type="PROSITE" id="PS50110"/>
    </source>
</evidence>
<protein>
    <submittedName>
        <fullName evidence="8">LuxR family two component transcriptional regulator</fullName>
    </submittedName>
</protein>
<evidence type="ECO:0000259" key="6">
    <source>
        <dbReference type="PROSITE" id="PS50043"/>
    </source>
</evidence>
<evidence type="ECO:0000256" key="5">
    <source>
        <dbReference type="PROSITE-ProRule" id="PRU00169"/>
    </source>
</evidence>
<dbReference type="PANTHER" id="PTHR43214">
    <property type="entry name" value="TWO-COMPONENT RESPONSE REGULATOR"/>
    <property type="match status" value="1"/>
</dbReference>
<dbReference type="GO" id="GO:0003677">
    <property type="term" value="F:DNA binding"/>
    <property type="evidence" value="ECO:0007669"/>
    <property type="project" value="UniProtKB-KW"/>
</dbReference>
<dbReference type="PRINTS" id="PR00038">
    <property type="entry name" value="HTHLUXR"/>
</dbReference>
<dbReference type="Pfam" id="PF00072">
    <property type="entry name" value="Response_reg"/>
    <property type="match status" value="1"/>
</dbReference>
<evidence type="ECO:0000256" key="3">
    <source>
        <dbReference type="ARBA" id="ARBA00023125"/>
    </source>
</evidence>
<dbReference type="RefSeq" id="WP_133871693.1">
    <property type="nucleotide sequence ID" value="NZ_BOMD01000072.1"/>
</dbReference>
<keyword evidence="4" id="KW-0804">Transcription</keyword>
<dbReference type="InterPro" id="IPR039420">
    <property type="entry name" value="WalR-like"/>
</dbReference>
<dbReference type="InterPro" id="IPR000792">
    <property type="entry name" value="Tscrpt_reg_LuxR_C"/>
</dbReference>
<gene>
    <name evidence="8" type="ORF">C8E87_0609</name>
</gene>
<evidence type="ECO:0000256" key="2">
    <source>
        <dbReference type="ARBA" id="ARBA00023015"/>
    </source>
</evidence>
<dbReference type="SUPFAM" id="SSF52172">
    <property type="entry name" value="CheY-like"/>
    <property type="match status" value="1"/>
</dbReference>
<evidence type="ECO:0000313" key="8">
    <source>
        <dbReference type="EMBL" id="TDO37016.1"/>
    </source>
</evidence>
<dbReference type="InterPro" id="IPR001789">
    <property type="entry name" value="Sig_transdc_resp-reg_receiver"/>
</dbReference>
<dbReference type="Gene3D" id="3.40.50.2300">
    <property type="match status" value="1"/>
</dbReference>
<dbReference type="PROSITE" id="PS50110">
    <property type="entry name" value="RESPONSE_REGULATORY"/>
    <property type="match status" value="1"/>
</dbReference>
<evidence type="ECO:0000256" key="1">
    <source>
        <dbReference type="ARBA" id="ARBA00022553"/>
    </source>
</evidence>
<accession>A0A4R6JQ87</accession>
<keyword evidence="9" id="KW-1185">Reference proteome</keyword>
<dbReference type="PROSITE" id="PS00622">
    <property type="entry name" value="HTH_LUXR_1"/>
    <property type="match status" value="1"/>
</dbReference>
<sequence length="229" mass="24556">MSIRIVLAEDQLLIRAGIAMLLSAQPDLEVVGEAGDGLQAVDLARELQPDIVVMDLGMPRLDGVAATRQLTADDFAAEARHTVRVLVLTNLSDDTQVYAALRAGASGYLLKDGAPTDLATAIREVCGGNAYLDPAVTRGIILDIANRPGPVRPVSAVLDRLTRREREILELMALGLTNRDIATRLFLAEATVKTHVCRVIMKLEVQDRTQAVVAAYRSGFAGTGDARSD</sequence>
<dbReference type="AlphaFoldDB" id="A0A4R6JQ87"/>
<keyword evidence="3" id="KW-0238">DNA-binding</keyword>
<dbReference type="Proteomes" id="UP000294901">
    <property type="component" value="Unassembled WGS sequence"/>
</dbReference>
<keyword evidence="1 5" id="KW-0597">Phosphoprotein</keyword>
<reference evidence="8 9" key="1">
    <citation type="submission" date="2019-03" db="EMBL/GenBank/DDBJ databases">
        <title>Sequencing the genomes of 1000 actinobacteria strains.</title>
        <authorList>
            <person name="Klenk H.-P."/>
        </authorList>
    </citation>
    <scope>NUCLEOTIDE SEQUENCE [LARGE SCALE GENOMIC DNA]</scope>
    <source>
        <strain evidence="8 9">DSM 43805</strain>
    </source>
</reference>
<dbReference type="OrthoDB" id="3374006at2"/>
<dbReference type="SMART" id="SM00421">
    <property type="entry name" value="HTH_LUXR"/>
    <property type="match status" value="1"/>
</dbReference>
<dbReference type="CDD" id="cd17535">
    <property type="entry name" value="REC_NarL-like"/>
    <property type="match status" value="1"/>
</dbReference>
<dbReference type="SUPFAM" id="SSF46894">
    <property type="entry name" value="C-terminal effector domain of the bipartite response regulators"/>
    <property type="match status" value="1"/>
</dbReference>
<keyword evidence="2" id="KW-0805">Transcription regulation</keyword>